<name>A0A6M5Y6Z9_9BACT</name>
<evidence type="ECO:0000313" key="1">
    <source>
        <dbReference type="EMBL" id="QJW88853.1"/>
    </source>
</evidence>
<keyword evidence="2" id="KW-1185">Reference proteome</keyword>
<evidence type="ECO:0000313" key="2">
    <source>
        <dbReference type="Proteomes" id="UP000502756"/>
    </source>
</evidence>
<dbReference type="RefSeq" id="WP_171738692.1">
    <property type="nucleotide sequence ID" value="NZ_CP053435.1"/>
</dbReference>
<dbReference type="Proteomes" id="UP000502756">
    <property type="component" value="Chromosome"/>
</dbReference>
<dbReference type="EMBL" id="CP053435">
    <property type="protein sequence ID" value="QJW88853.1"/>
    <property type="molecule type" value="Genomic_DNA"/>
</dbReference>
<accession>A0A6M5Y6Z9</accession>
<gene>
    <name evidence="1" type="ORF">HNV11_05380</name>
</gene>
<reference evidence="1 2" key="1">
    <citation type="submission" date="2020-05" db="EMBL/GenBank/DDBJ databases">
        <title>Genome sequencing of Spirosoma sp. TS118.</title>
        <authorList>
            <person name="Lee J.-H."/>
            <person name="Jeong S."/>
            <person name="Zhao L."/>
            <person name="Jung J.-H."/>
            <person name="Kim M.-K."/>
            <person name="Lim S."/>
        </authorList>
    </citation>
    <scope>NUCLEOTIDE SEQUENCE [LARGE SCALE GENOMIC DNA]</scope>
    <source>
        <strain evidence="1 2">TS118</strain>
    </source>
</reference>
<dbReference type="AlphaFoldDB" id="A0A6M5Y6Z9"/>
<protein>
    <submittedName>
        <fullName evidence="1">Uncharacterized protein</fullName>
    </submittedName>
</protein>
<sequence length="529" mass="59905">MPVIHTSAFISIPRLIILTWLVATGSGLAQPRALKSVLTARQAAFVPKNPPIAAFNGLQTIQNERVKVGVDSRYGGAITYLSFIDGPNMVNNVDLGRQIQIGLYSGPNPYTETGKQPDPGWYGLGWNPIQAGDLYGNASNVLAFEKQDNLLYVKTQPRHFPLNDVLGESFIEQWIRLENNVVKVHAKVTFFRSDKVQYEARQQEMPCVYLNGPYHNLYAYTGGSPYTYDGLTQLRPPIPFGDIFPTEPWMAATDDSGFGVGLFAANNYDWKKGYFGSDLAGDELSNDASYIASTNYVVLDHNVNHEWDYELVVGHLNEIRSYMYAKPRPLAGPNYRFDTSRQGWHYFNATDSGWPIQGNLTVELKNKQRDMIQSPAFFWKGSNNRKLFLRAAFKTQHDKFRFSWRKSEDMTMYRHDDRYLDFAIINDGQFHTYEIDLSQKAGWIDSNIGQVEFRPLPNGPDINGWVKIEWLATRMEGPDTEAIQPPLDIPPVSALPAKPTEMSCTACVELKLQQTRFARGPRSTTQQGR</sequence>
<dbReference type="KEGG" id="stae:HNV11_05380"/>
<proteinExistence type="predicted"/>
<organism evidence="1 2">
    <name type="scientific">Spirosoma taeanense</name>
    <dbReference type="NCBI Taxonomy" id="2735870"/>
    <lineage>
        <taxon>Bacteria</taxon>
        <taxon>Pseudomonadati</taxon>
        <taxon>Bacteroidota</taxon>
        <taxon>Cytophagia</taxon>
        <taxon>Cytophagales</taxon>
        <taxon>Cytophagaceae</taxon>
        <taxon>Spirosoma</taxon>
    </lineage>
</organism>